<reference evidence="4" key="2">
    <citation type="submission" date="2011-02" db="EMBL/GenBank/DDBJ databases">
        <title>The complete genome of Fluviicola taffensis DSM 16823.</title>
        <authorList>
            <consortium name="US DOE Joint Genome Institute (JGI-PGF)"/>
            <person name="Lucas S."/>
            <person name="Copeland A."/>
            <person name="Lapidus A."/>
            <person name="Bruce D."/>
            <person name="Goodwin L."/>
            <person name="Pitluck S."/>
            <person name="Kyrpides N."/>
            <person name="Mavromatis K."/>
            <person name="Ivanova N."/>
            <person name="Mikhailova N."/>
            <person name="Pagani I."/>
            <person name="Chertkov O."/>
            <person name="Detter J.C."/>
            <person name="Han C."/>
            <person name="Tapia R."/>
            <person name="Land M."/>
            <person name="Hauser L."/>
            <person name="Markowitz V."/>
            <person name="Cheng J.-F."/>
            <person name="Hugenholtz P."/>
            <person name="Woyke T."/>
            <person name="Wu D."/>
            <person name="Tindall B."/>
            <person name="Pomrenke H.G."/>
            <person name="Brambilla E."/>
            <person name="Klenk H.-P."/>
            <person name="Eisen J.A."/>
        </authorList>
    </citation>
    <scope>NUCLEOTIDE SEQUENCE [LARGE SCALE GENOMIC DNA]</scope>
    <source>
        <strain evidence="4">DSM 16823 / RW262 / RW262</strain>
    </source>
</reference>
<feature type="domain" description="Acyltransferase 3" evidence="2">
    <location>
        <begin position="14"/>
        <end position="308"/>
    </location>
</feature>
<dbReference type="OrthoDB" id="290051at2"/>
<feature type="transmembrane region" description="Helical" evidence="1">
    <location>
        <begin position="52"/>
        <end position="72"/>
    </location>
</feature>
<sequence>MNTFEQETKQLGHIEALRALAALMVLVFHLLSFNRGDEFLIENAWIRECSKFGAQGVELFYLISGFVIFYSLTNTDPKKYNYFRYLQKRFLRISPPFWGILFLICLLAFVWKGDYPYSMKQILENATLTVDLFHHSNWMNPIFITLKVEFLFYGIIGFLILIMRKNKWVYTFVLSLSLCSVFFFHQIDIIHNIPFFVAGIACSEIYKSKNLLINYLLIISVLVLLGSIFSLEDFVIVCIGIVLILWIKLKGFWIEWLGKFSYSLYLTHGFSGGLFLFIFKNENYLNLPSWLSIVLAVVVAIAFAYCYYQIIEKKAIRWSKKIHY</sequence>
<feature type="transmembrane region" description="Helical" evidence="1">
    <location>
        <begin position="290"/>
        <end position="311"/>
    </location>
</feature>
<dbReference type="STRING" id="755732.Fluta_1338"/>
<name>F2ICV9_FLUTR</name>
<feature type="transmembrane region" description="Helical" evidence="1">
    <location>
        <begin position="215"/>
        <end position="247"/>
    </location>
</feature>
<evidence type="ECO:0000313" key="4">
    <source>
        <dbReference type="Proteomes" id="UP000007463"/>
    </source>
</evidence>
<evidence type="ECO:0000259" key="2">
    <source>
        <dbReference type="Pfam" id="PF01757"/>
    </source>
</evidence>
<keyword evidence="4" id="KW-1185">Reference proteome</keyword>
<dbReference type="KEGG" id="fte:Fluta_1338"/>
<reference evidence="3 4" key="1">
    <citation type="journal article" date="2011" name="Stand. Genomic Sci.">
        <title>Complete genome sequence of the gliding freshwater bacterium Fluviicola taffensis type strain (RW262).</title>
        <authorList>
            <person name="Woyke T."/>
            <person name="Chertkov O."/>
            <person name="Lapidus A."/>
            <person name="Nolan M."/>
            <person name="Lucas S."/>
            <person name="Del Rio T.G."/>
            <person name="Tice H."/>
            <person name="Cheng J.F."/>
            <person name="Tapia R."/>
            <person name="Han C."/>
            <person name="Goodwin L."/>
            <person name="Pitluck S."/>
            <person name="Liolios K."/>
            <person name="Pagani I."/>
            <person name="Ivanova N."/>
            <person name="Huntemann M."/>
            <person name="Mavromatis K."/>
            <person name="Mikhailova N."/>
            <person name="Pati A."/>
            <person name="Chen A."/>
            <person name="Palaniappan K."/>
            <person name="Land M."/>
            <person name="Hauser L."/>
            <person name="Brambilla E.M."/>
            <person name="Rohde M."/>
            <person name="Mwirichia R."/>
            <person name="Sikorski J."/>
            <person name="Tindall B.J."/>
            <person name="Goker M."/>
            <person name="Bristow J."/>
            <person name="Eisen J.A."/>
            <person name="Markowitz V."/>
            <person name="Hugenholtz P."/>
            <person name="Klenk H.P."/>
            <person name="Kyrpides N.C."/>
        </authorList>
    </citation>
    <scope>NUCLEOTIDE SEQUENCE [LARGE SCALE GENOMIC DNA]</scope>
    <source>
        <strain evidence="4">DSM 16823 / RW262 / RW262</strain>
    </source>
</reference>
<keyword evidence="1" id="KW-0812">Transmembrane</keyword>
<dbReference type="InterPro" id="IPR002656">
    <property type="entry name" value="Acyl_transf_3_dom"/>
</dbReference>
<evidence type="ECO:0000256" key="1">
    <source>
        <dbReference type="SAM" id="Phobius"/>
    </source>
</evidence>
<feature type="transmembrane region" description="Helical" evidence="1">
    <location>
        <begin position="12"/>
        <end position="32"/>
    </location>
</feature>
<feature type="transmembrane region" description="Helical" evidence="1">
    <location>
        <begin position="259"/>
        <end position="278"/>
    </location>
</feature>
<dbReference type="eggNOG" id="COG1835">
    <property type="taxonomic scope" value="Bacteria"/>
</dbReference>
<accession>F2ICV9</accession>
<dbReference type="Proteomes" id="UP000007463">
    <property type="component" value="Chromosome"/>
</dbReference>
<dbReference type="HOGENOM" id="CLU_005679_2_3_10"/>
<dbReference type="InterPro" id="IPR050879">
    <property type="entry name" value="Acyltransferase_3"/>
</dbReference>
<dbReference type="GO" id="GO:0016747">
    <property type="term" value="F:acyltransferase activity, transferring groups other than amino-acyl groups"/>
    <property type="evidence" value="ECO:0007669"/>
    <property type="project" value="InterPro"/>
</dbReference>
<proteinExistence type="predicted"/>
<gene>
    <name evidence="3" type="ordered locus">Fluta_1338</name>
</gene>
<feature type="transmembrane region" description="Helical" evidence="1">
    <location>
        <begin position="142"/>
        <end position="161"/>
    </location>
</feature>
<keyword evidence="3" id="KW-0012">Acyltransferase</keyword>
<keyword evidence="1" id="KW-1133">Transmembrane helix</keyword>
<dbReference type="RefSeq" id="WP_013686105.1">
    <property type="nucleotide sequence ID" value="NC_015321.1"/>
</dbReference>
<protein>
    <submittedName>
        <fullName evidence="3">Acyltransferase 3</fullName>
    </submittedName>
</protein>
<organism evidence="3 4">
    <name type="scientific">Fluviicola taffensis (strain DSM 16823 / NCIMB 13979 / RW262)</name>
    <dbReference type="NCBI Taxonomy" id="755732"/>
    <lineage>
        <taxon>Bacteria</taxon>
        <taxon>Pseudomonadati</taxon>
        <taxon>Bacteroidota</taxon>
        <taxon>Flavobacteriia</taxon>
        <taxon>Flavobacteriales</taxon>
        <taxon>Crocinitomicaceae</taxon>
        <taxon>Fluviicola</taxon>
    </lineage>
</organism>
<dbReference type="EMBL" id="CP002542">
    <property type="protein sequence ID" value="AEA43333.1"/>
    <property type="molecule type" value="Genomic_DNA"/>
</dbReference>
<dbReference type="Pfam" id="PF01757">
    <property type="entry name" value="Acyl_transf_3"/>
    <property type="match status" value="1"/>
</dbReference>
<feature type="transmembrane region" description="Helical" evidence="1">
    <location>
        <begin position="93"/>
        <end position="111"/>
    </location>
</feature>
<feature type="transmembrane region" description="Helical" evidence="1">
    <location>
        <begin position="168"/>
        <end position="187"/>
    </location>
</feature>
<evidence type="ECO:0000313" key="3">
    <source>
        <dbReference type="EMBL" id="AEA43333.1"/>
    </source>
</evidence>
<dbReference type="AlphaFoldDB" id="F2ICV9"/>
<keyword evidence="3" id="KW-0808">Transferase</keyword>
<dbReference type="PANTHER" id="PTHR23028">
    <property type="entry name" value="ACETYLTRANSFERASE"/>
    <property type="match status" value="1"/>
</dbReference>
<keyword evidence="1" id="KW-0472">Membrane</keyword>